<keyword evidence="1" id="KW-0472">Membrane</keyword>
<dbReference type="SUPFAM" id="SSF53448">
    <property type="entry name" value="Nucleotide-diphospho-sugar transferases"/>
    <property type="match status" value="1"/>
</dbReference>
<evidence type="ECO:0000313" key="3">
    <source>
        <dbReference type="Proteomes" id="UP000032300"/>
    </source>
</evidence>
<keyword evidence="1" id="KW-0812">Transmembrane</keyword>
<feature type="transmembrane region" description="Helical" evidence="1">
    <location>
        <begin position="351"/>
        <end position="378"/>
    </location>
</feature>
<gene>
    <name evidence="2" type="ORF">TS85_08625</name>
</gene>
<protein>
    <submittedName>
        <fullName evidence="2">Uncharacterized protein</fullName>
    </submittedName>
</protein>
<dbReference type="OrthoDB" id="8477220at2"/>
<feature type="transmembrane region" description="Helical" evidence="1">
    <location>
        <begin position="238"/>
        <end position="259"/>
    </location>
</feature>
<feature type="transmembrane region" description="Helical" evidence="1">
    <location>
        <begin position="295"/>
        <end position="313"/>
    </location>
</feature>
<dbReference type="KEGG" id="sphi:TS85_08625"/>
<reference evidence="2 3" key="2">
    <citation type="submission" date="2015-02" db="EMBL/GenBank/DDBJ databases">
        <title>The complete genome of Sphingomonas hengshuiensis sp. WHSC-8 isolated from soil of Hengshui Lake.</title>
        <authorList>
            <person name="Wei S."/>
            <person name="Guo J."/>
            <person name="Su C."/>
            <person name="Wu R."/>
            <person name="Zhang Z."/>
            <person name="Liang K."/>
            <person name="Li H."/>
            <person name="Wang T."/>
            <person name="Liu H."/>
            <person name="Zhang C."/>
            <person name="Li Z."/>
            <person name="Wang Q."/>
            <person name="Meng J."/>
        </authorList>
    </citation>
    <scope>NUCLEOTIDE SEQUENCE [LARGE SCALE GENOMIC DNA]</scope>
    <source>
        <strain evidence="2 3">WHSC-8</strain>
    </source>
</reference>
<evidence type="ECO:0000313" key="2">
    <source>
        <dbReference type="EMBL" id="AJP74381.1"/>
    </source>
</evidence>
<feature type="transmembrane region" description="Helical" evidence="1">
    <location>
        <begin position="265"/>
        <end position="283"/>
    </location>
</feature>
<dbReference type="InterPro" id="IPR029044">
    <property type="entry name" value="Nucleotide-diphossugar_trans"/>
</dbReference>
<dbReference type="EMBL" id="CP010836">
    <property type="protein sequence ID" value="AJP74381.1"/>
    <property type="molecule type" value="Genomic_DNA"/>
</dbReference>
<organism evidence="2 3">
    <name type="scientific">Sphingomonas hengshuiensis</name>
    <dbReference type="NCBI Taxonomy" id="1609977"/>
    <lineage>
        <taxon>Bacteria</taxon>
        <taxon>Pseudomonadati</taxon>
        <taxon>Pseudomonadota</taxon>
        <taxon>Alphaproteobacteria</taxon>
        <taxon>Sphingomonadales</taxon>
        <taxon>Sphingomonadaceae</taxon>
        <taxon>Sphingomonas</taxon>
    </lineage>
</organism>
<dbReference type="AlphaFoldDB" id="A0A7U5BFL5"/>
<sequence>MLAGLIFAVEEASDRPGTLVATLPFGGMTLLEYQVRLLAGAGAEQVLIAVGRMTPALLAAVNRASKRDVAVEIVRSAEEASEKMEPNARVLVIADGLVTTDPVMDRMAGEGAEALLVTDDATSPAAIERLDMRDCWAGIARISVPQLGQIAQMPEDYDFQSALLRVAAQSGAEHITLSAAWLRSGHAVERSADGLASRNTGVLAALTERRTDWADRWVFTPIARLALPELVARTVPGWGLMAGAGVVAALALTAIAFGWVGSGALGALLATATLATGAAMAALRGEEARTRGFEWAILALFAAVAMLAARGVQDATQSATPLVLALVAVVAQFLVERVPSRHRRWWASPSALLLLITPFSLAGFVTAGLAAVAIYAFATLAAAVEGTREKA</sequence>
<accession>A0A7U5BFL5</accession>
<name>A0A7U5BFL5_9SPHN</name>
<evidence type="ECO:0000256" key="1">
    <source>
        <dbReference type="SAM" id="Phobius"/>
    </source>
</evidence>
<proteinExistence type="predicted"/>
<dbReference type="Proteomes" id="UP000032300">
    <property type="component" value="Chromosome"/>
</dbReference>
<reference evidence="2 3" key="1">
    <citation type="journal article" date="2015" name="Int. J. Syst. Evol. Microbiol.">
        <title>Sphingomonas hengshuiensis sp. nov., isolated from lake wetland.</title>
        <authorList>
            <person name="Wei S."/>
            <person name="Wang T."/>
            <person name="Liu H."/>
            <person name="Zhang C."/>
            <person name="Guo J."/>
            <person name="Wang Q."/>
            <person name="Liang K."/>
            <person name="Zhang Z."/>
        </authorList>
    </citation>
    <scope>NUCLEOTIDE SEQUENCE [LARGE SCALE GENOMIC DNA]</scope>
    <source>
        <strain evidence="2 3">WHSC-8</strain>
    </source>
</reference>
<keyword evidence="1" id="KW-1133">Transmembrane helix</keyword>
<keyword evidence="3" id="KW-1185">Reference proteome</keyword>
<feature type="transmembrane region" description="Helical" evidence="1">
    <location>
        <begin position="319"/>
        <end position="339"/>
    </location>
</feature>